<dbReference type="GO" id="GO:0003677">
    <property type="term" value="F:DNA binding"/>
    <property type="evidence" value="ECO:0007669"/>
    <property type="project" value="InterPro"/>
</dbReference>
<evidence type="ECO:0000256" key="1">
    <source>
        <dbReference type="ARBA" id="ARBA00022741"/>
    </source>
</evidence>
<feature type="domain" description="Helicase C-terminal" evidence="7">
    <location>
        <begin position="390"/>
        <end position="551"/>
    </location>
</feature>
<evidence type="ECO:0000259" key="6">
    <source>
        <dbReference type="PROSITE" id="PS51192"/>
    </source>
</evidence>
<evidence type="ECO:0000256" key="3">
    <source>
        <dbReference type="ARBA" id="ARBA00022806"/>
    </source>
</evidence>
<organism evidence="8 9">
    <name type="scientific">Hoyosella rhizosphaerae</name>
    <dbReference type="NCBI Taxonomy" id="1755582"/>
    <lineage>
        <taxon>Bacteria</taxon>
        <taxon>Bacillati</taxon>
        <taxon>Actinomycetota</taxon>
        <taxon>Actinomycetes</taxon>
        <taxon>Mycobacteriales</taxon>
        <taxon>Hoyosellaceae</taxon>
        <taxon>Hoyosella</taxon>
    </lineage>
</organism>
<dbReference type="AlphaFoldDB" id="A0A916XIC1"/>
<comment type="caution">
    <text evidence="8">The sequence shown here is derived from an EMBL/GenBank/DDBJ whole genome shotgun (WGS) entry which is preliminary data.</text>
</comment>
<keyword evidence="3" id="KW-0347">Helicase</keyword>
<dbReference type="PROSITE" id="PS51192">
    <property type="entry name" value="HELICASE_ATP_BIND_1"/>
    <property type="match status" value="1"/>
</dbReference>
<accession>A0A916XIC1</accession>
<keyword evidence="1" id="KW-0547">Nucleotide-binding</keyword>
<dbReference type="Proteomes" id="UP000641514">
    <property type="component" value="Unassembled WGS sequence"/>
</dbReference>
<evidence type="ECO:0008006" key="10">
    <source>
        <dbReference type="Google" id="ProtNLM"/>
    </source>
</evidence>
<evidence type="ECO:0000256" key="4">
    <source>
        <dbReference type="ARBA" id="ARBA00022840"/>
    </source>
</evidence>
<evidence type="ECO:0000313" key="8">
    <source>
        <dbReference type="EMBL" id="GGC73813.1"/>
    </source>
</evidence>
<feature type="domain" description="Helicase ATP-binding" evidence="6">
    <location>
        <begin position="133"/>
        <end position="285"/>
    </location>
</feature>
<gene>
    <name evidence="8" type="ORF">GCM10011410_28720</name>
</gene>
<dbReference type="InterPro" id="IPR014001">
    <property type="entry name" value="Helicase_ATP-bd"/>
</dbReference>
<feature type="region of interest" description="Disordered" evidence="5">
    <location>
        <begin position="573"/>
        <end position="607"/>
    </location>
</feature>
<dbReference type="SMART" id="SM00490">
    <property type="entry name" value="HELICc"/>
    <property type="match status" value="1"/>
</dbReference>
<evidence type="ECO:0000256" key="5">
    <source>
        <dbReference type="SAM" id="MobiDB-lite"/>
    </source>
</evidence>
<dbReference type="InterPro" id="IPR027417">
    <property type="entry name" value="P-loop_NTPase"/>
</dbReference>
<dbReference type="Pfam" id="PF04851">
    <property type="entry name" value="ResIII"/>
    <property type="match status" value="1"/>
</dbReference>
<name>A0A916XIC1_9ACTN</name>
<dbReference type="PANTHER" id="PTHR11274">
    <property type="entry name" value="RAD25/XP-B DNA REPAIR HELICASE"/>
    <property type="match status" value="1"/>
</dbReference>
<proteinExistence type="predicted"/>
<dbReference type="Pfam" id="PF00271">
    <property type="entry name" value="Helicase_C"/>
    <property type="match status" value="1"/>
</dbReference>
<dbReference type="Gene3D" id="3.40.50.300">
    <property type="entry name" value="P-loop containing nucleotide triphosphate hydrolases"/>
    <property type="match status" value="2"/>
</dbReference>
<dbReference type="SUPFAM" id="SSF52540">
    <property type="entry name" value="P-loop containing nucleoside triphosphate hydrolases"/>
    <property type="match status" value="1"/>
</dbReference>
<dbReference type="EMBL" id="BMJH01000003">
    <property type="protein sequence ID" value="GGC73813.1"/>
    <property type="molecule type" value="Genomic_DNA"/>
</dbReference>
<dbReference type="GO" id="GO:0004386">
    <property type="term" value="F:helicase activity"/>
    <property type="evidence" value="ECO:0007669"/>
    <property type="project" value="UniProtKB-KW"/>
</dbReference>
<keyword evidence="2" id="KW-0378">Hydrolase</keyword>
<sequence length="731" mass="79295">MERQHIAAISKLLGRNPLISAKEIARELNEPGLTRSIVNRILYGNRDAFTVIDSQIPPLWKLRAEPETAAYPDDGGTVTVDSTGAPLVPSASDTLIAQPWARTEPETPAQGGNANLGTYQGPPLRAWQAEAFETWQKNNRRGIVEAVTGTGKTAVGIAAIVAAVDDGRRAVVLVPGLDLLQQWQKAIAEAVPSANLEALGGGAKPENPHWDVLIATVQSASRRNIFGSTGAVGALVVADEVHRYGASEYAKALLDDFTWRLGLTATLHRSDNAVVEILAPYFGPVIQGCDYKRAKKDGIIAPVNVVTIGVDFLPVERARYDKASEVCRKAQQRLVYDFGLPEEPYGEFMKHVQQLAKSDFSQPTMTAQRYLKSLQERREVLAECKGKVALVQELPAEVLRSTRSIFFTERVVTAGQVQHELGALGVDVGLLRSGLTPANRTDILNDFRSGKLQAVAAPRVLDEGIDVPDAQLGFILAASRSRRQMIQRMGRIIRPKNNGGRAVFVVAYVKDTTEDPDKGAHETFFNELTTIADEKVTAGPDDLPFLLRDWLDMAPLGSPDSTHKRTPETLDVAANESAATESPSLKPEGQAPEQPEDQPAEREPSLSMSVDVASYIRSVGGIATWEELLENVASPEHTVSEAARMILSSDPMLTVRELGVTKVAVYGRHSERALDTISTWASGPDPVGNLLTVTRSLSRWQVQPERLLHAAAAARGCTVVGLLTVDSTDHK</sequence>
<reference evidence="8" key="2">
    <citation type="submission" date="2020-09" db="EMBL/GenBank/DDBJ databases">
        <authorList>
            <person name="Sun Q."/>
            <person name="Zhou Y."/>
        </authorList>
    </citation>
    <scope>NUCLEOTIDE SEQUENCE</scope>
    <source>
        <strain evidence="8">CGMCC 1.15478</strain>
    </source>
</reference>
<dbReference type="InterPro" id="IPR050615">
    <property type="entry name" value="ATP-dep_DNA_Helicase"/>
</dbReference>
<dbReference type="InterPro" id="IPR001650">
    <property type="entry name" value="Helicase_C-like"/>
</dbReference>
<dbReference type="SMART" id="SM00487">
    <property type="entry name" value="DEXDc"/>
    <property type="match status" value="1"/>
</dbReference>
<dbReference type="InterPro" id="IPR006935">
    <property type="entry name" value="Helicase/UvrB_N"/>
</dbReference>
<keyword evidence="4" id="KW-0067">ATP-binding</keyword>
<reference evidence="8" key="1">
    <citation type="journal article" date="2014" name="Int. J. Syst. Evol. Microbiol.">
        <title>Complete genome sequence of Corynebacterium casei LMG S-19264T (=DSM 44701T), isolated from a smear-ripened cheese.</title>
        <authorList>
            <consortium name="US DOE Joint Genome Institute (JGI-PGF)"/>
            <person name="Walter F."/>
            <person name="Albersmeier A."/>
            <person name="Kalinowski J."/>
            <person name="Ruckert C."/>
        </authorList>
    </citation>
    <scope>NUCLEOTIDE SEQUENCE</scope>
    <source>
        <strain evidence="8">CGMCC 1.15478</strain>
    </source>
</reference>
<dbReference type="RefSeq" id="WP_188676393.1">
    <property type="nucleotide sequence ID" value="NZ_BMJH01000003.1"/>
</dbReference>
<evidence type="ECO:0000259" key="7">
    <source>
        <dbReference type="PROSITE" id="PS51194"/>
    </source>
</evidence>
<dbReference type="PROSITE" id="PS51194">
    <property type="entry name" value="HELICASE_CTER"/>
    <property type="match status" value="1"/>
</dbReference>
<protein>
    <recommendedName>
        <fullName evidence="10">DEAD/DEAH box helicase</fullName>
    </recommendedName>
</protein>
<evidence type="ECO:0000313" key="9">
    <source>
        <dbReference type="Proteomes" id="UP000641514"/>
    </source>
</evidence>
<dbReference type="PANTHER" id="PTHR11274:SF0">
    <property type="entry name" value="GENERAL TRANSCRIPTION AND DNA REPAIR FACTOR IIH HELICASE SUBUNIT XPB"/>
    <property type="match status" value="1"/>
</dbReference>
<dbReference type="GO" id="GO:0005524">
    <property type="term" value="F:ATP binding"/>
    <property type="evidence" value="ECO:0007669"/>
    <property type="project" value="UniProtKB-KW"/>
</dbReference>
<keyword evidence="9" id="KW-1185">Reference proteome</keyword>
<evidence type="ECO:0000256" key="2">
    <source>
        <dbReference type="ARBA" id="ARBA00022801"/>
    </source>
</evidence>
<dbReference type="GO" id="GO:0016787">
    <property type="term" value="F:hydrolase activity"/>
    <property type="evidence" value="ECO:0007669"/>
    <property type="project" value="UniProtKB-KW"/>
</dbReference>